<dbReference type="Proteomes" id="UP000242561">
    <property type="component" value="Chromosome"/>
</dbReference>
<dbReference type="AlphaFoldDB" id="A0A1L3J9Z2"/>
<keyword evidence="3 5" id="KW-1133">Transmembrane helix</keyword>
<dbReference type="STRING" id="1913578.LPB140_02905"/>
<sequence length="243" mass="27374">MYQQELAKSGHKLFIIRGTYIYTVIILGAIIAYCSGKYGPFESEAANMAWLWVSFGIAAGAAIWRFIIGGYAALGTSGNAKKEAEAAELNTTGPYSVVRNPLYVGRIMNFTGIAMLSGSWEFGALVFLISVLIYERISFYEEEFLITKFGDAHKAWAARIPALLPRLTGWVKPKYPFWWRRAIRREYKKFFQLASAVVLFDFARNGFEFPENLTLYYIFAVCVILRVVLGAARQFGKAFDGIS</sequence>
<evidence type="ECO:0000256" key="3">
    <source>
        <dbReference type="ARBA" id="ARBA00022989"/>
    </source>
</evidence>
<dbReference type="PANTHER" id="PTHR43847">
    <property type="entry name" value="BLL3993 PROTEIN"/>
    <property type="match status" value="1"/>
</dbReference>
<evidence type="ECO:0000256" key="4">
    <source>
        <dbReference type="ARBA" id="ARBA00023136"/>
    </source>
</evidence>
<accession>A0A1L3J9Z2</accession>
<keyword evidence="2 5" id="KW-0812">Transmembrane</keyword>
<dbReference type="PROSITE" id="PS50244">
    <property type="entry name" value="S5A_REDUCTASE"/>
    <property type="match status" value="1"/>
</dbReference>
<reference evidence="6 7" key="1">
    <citation type="submission" date="2016-11" db="EMBL/GenBank/DDBJ databases">
        <title>Sphingorhabdus sp. LPB0140, isolated from marine environment.</title>
        <authorList>
            <person name="Kim E."/>
            <person name="Yi H."/>
        </authorList>
    </citation>
    <scope>NUCLEOTIDE SEQUENCE [LARGE SCALE GENOMIC DNA]</scope>
    <source>
        <strain evidence="6 7">LPB0140</strain>
    </source>
</reference>
<dbReference type="GO" id="GO:0012505">
    <property type="term" value="C:endomembrane system"/>
    <property type="evidence" value="ECO:0007669"/>
    <property type="project" value="UniProtKB-SubCell"/>
</dbReference>
<dbReference type="EMBL" id="CP018154">
    <property type="protein sequence ID" value="APG61947.1"/>
    <property type="molecule type" value="Genomic_DNA"/>
</dbReference>
<dbReference type="InterPro" id="IPR052527">
    <property type="entry name" value="Metal_cation-efflux_comp"/>
</dbReference>
<name>A0A1L3J9Z2_9SPHN</name>
<evidence type="ECO:0000313" key="7">
    <source>
        <dbReference type="Proteomes" id="UP000242561"/>
    </source>
</evidence>
<dbReference type="Gene3D" id="1.20.120.1630">
    <property type="match status" value="1"/>
</dbReference>
<evidence type="ECO:0000313" key="6">
    <source>
        <dbReference type="EMBL" id="APG61947.1"/>
    </source>
</evidence>
<dbReference type="RefSeq" id="WP_072558595.1">
    <property type="nucleotide sequence ID" value="NZ_CP018154.1"/>
</dbReference>
<feature type="transmembrane region" description="Helical" evidence="5">
    <location>
        <begin position="20"/>
        <end position="38"/>
    </location>
</feature>
<keyword evidence="7" id="KW-1185">Reference proteome</keyword>
<proteinExistence type="predicted"/>
<dbReference type="PANTHER" id="PTHR43847:SF1">
    <property type="entry name" value="BLL3993 PROTEIN"/>
    <property type="match status" value="1"/>
</dbReference>
<dbReference type="Pfam" id="PF04191">
    <property type="entry name" value="PEMT"/>
    <property type="match status" value="1"/>
</dbReference>
<feature type="transmembrane region" description="Helical" evidence="5">
    <location>
        <begin position="50"/>
        <end position="74"/>
    </location>
</feature>
<comment type="subcellular location">
    <subcellularLocation>
        <location evidence="1">Endomembrane system</location>
        <topology evidence="1">Multi-pass membrane protein</topology>
    </subcellularLocation>
</comment>
<evidence type="ECO:0000256" key="2">
    <source>
        <dbReference type="ARBA" id="ARBA00022692"/>
    </source>
</evidence>
<feature type="transmembrane region" description="Helical" evidence="5">
    <location>
        <begin position="213"/>
        <end position="232"/>
    </location>
</feature>
<evidence type="ECO:0000256" key="5">
    <source>
        <dbReference type="SAM" id="Phobius"/>
    </source>
</evidence>
<evidence type="ECO:0000256" key="1">
    <source>
        <dbReference type="ARBA" id="ARBA00004127"/>
    </source>
</evidence>
<dbReference type="KEGG" id="sphl:LPB140_02905"/>
<gene>
    <name evidence="6" type="ORF">LPB140_02905</name>
</gene>
<organism evidence="6 7">
    <name type="scientific">Sphingorhabdus lutea</name>
    <dbReference type="NCBI Taxonomy" id="1913578"/>
    <lineage>
        <taxon>Bacteria</taxon>
        <taxon>Pseudomonadati</taxon>
        <taxon>Pseudomonadota</taxon>
        <taxon>Alphaproteobacteria</taxon>
        <taxon>Sphingomonadales</taxon>
        <taxon>Sphingomonadaceae</taxon>
        <taxon>Sphingorhabdus</taxon>
    </lineage>
</organism>
<keyword evidence="4 5" id="KW-0472">Membrane</keyword>
<dbReference type="InterPro" id="IPR007318">
    <property type="entry name" value="Phopholipid_MeTrfase"/>
</dbReference>
<protein>
    <submittedName>
        <fullName evidence="6">Uncharacterized protein</fullName>
    </submittedName>
</protein>
<feature type="transmembrane region" description="Helical" evidence="5">
    <location>
        <begin position="110"/>
        <end position="134"/>
    </location>
</feature>
<dbReference type="OrthoDB" id="9811969at2"/>